<evidence type="ECO:0000313" key="2">
    <source>
        <dbReference type="Proteomes" id="UP000031668"/>
    </source>
</evidence>
<comment type="caution">
    <text evidence="1">The sequence shown here is derived from an EMBL/GenBank/DDBJ whole genome shotgun (WGS) entry which is preliminary data.</text>
</comment>
<reference evidence="1 2" key="1">
    <citation type="journal article" date="2014" name="Genome Biol. Evol.">
        <title>The genome of the myxosporean Thelohanellus kitauei shows adaptations to nutrient acquisition within its fish host.</title>
        <authorList>
            <person name="Yang Y."/>
            <person name="Xiong J."/>
            <person name="Zhou Z."/>
            <person name="Huo F."/>
            <person name="Miao W."/>
            <person name="Ran C."/>
            <person name="Liu Y."/>
            <person name="Zhang J."/>
            <person name="Feng J."/>
            <person name="Wang M."/>
            <person name="Wang M."/>
            <person name="Wang L."/>
            <person name="Yao B."/>
        </authorList>
    </citation>
    <scope>NUCLEOTIDE SEQUENCE [LARGE SCALE GENOMIC DNA]</scope>
    <source>
        <strain evidence="1">Wuqing</strain>
    </source>
</reference>
<gene>
    <name evidence="1" type="ORF">RF11_12719</name>
</gene>
<dbReference type="Proteomes" id="UP000031668">
    <property type="component" value="Unassembled WGS sequence"/>
</dbReference>
<accession>A0A0C2IMR0</accession>
<keyword evidence="2" id="KW-1185">Reference proteome</keyword>
<sequence length="120" mass="13462">METCGDEGGRFVKSDMIFSRITDLKRTKLVPVVSRPSSKGRSKMDNSGFITVPAARSRNISVVATLHELITLREKGDDPEVSTHQIHYLPPYSPFSIKSGIVFPYGRIRLLEKEQQTKAN</sequence>
<evidence type="ECO:0000313" key="1">
    <source>
        <dbReference type="EMBL" id="KII66689.1"/>
    </source>
</evidence>
<dbReference type="AlphaFoldDB" id="A0A0C2IMR0"/>
<organism evidence="1 2">
    <name type="scientific">Thelohanellus kitauei</name>
    <name type="common">Myxosporean</name>
    <dbReference type="NCBI Taxonomy" id="669202"/>
    <lineage>
        <taxon>Eukaryota</taxon>
        <taxon>Metazoa</taxon>
        <taxon>Cnidaria</taxon>
        <taxon>Myxozoa</taxon>
        <taxon>Myxosporea</taxon>
        <taxon>Bivalvulida</taxon>
        <taxon>Platysporina</taxon>
        <taxon>Myxobolidae</taxon>
        <taxon>Thelohanellus</taxon>
    </lineage>
</organism>
<proteinExistence type="predicted"/>
<name>A0A0C2IMR0_THEKT</name>
<dbReference type="EMBL" id="JWZT01003490">
    <property type="protein sequence ID" value="KII66689.1"/>
    <property type="molecule type" value="Genomic_DNA"/>
</dbReference>
<protein>
    <recommendedName>
        <fullName evidence="3">Tc1-like transposase DDE domain-containing protein</fullName>
    </recommendedName>
</protein>
<evidence type="ECO:0008006" key="3">
    <source>
        <dbReference type="Google" id="ProtNLM"/>
    </source>
</evidence>